<dbReference type="SMART" id="SM00116">
    <property type="entry name" value="CBS"/>
    <property type="match status" value="2"/>
</dbReference>
<evidence type="ECO:0000313" key="15">
    <source>
        <dbReference type="Proteomes" id="UP001200022"/>
    </source>
</evidence>
<dbReference type="InterPro" id="IPR036318">
    <property type="entry name" value="FAD-bd_PCMH-like_sf"/>
</dbReference>
<feature type="domain" description="CBS" evidence="12">
    <location>
        <begin position="273"/>
        <end position="330"/>
    </location>
</feature>
<evidence type="ECO:0000256" key="3">
    <source>
        <dbReference type="ARBA" id="ARBA00022475"/>
    </source>
</evidence>
<evidence type="ECO:0000256" key="2">
    <source>
        <dbReference type="ARBA" id="ARBA00006337"/>
    </source>
</evidence>
<evidence type="ECO:0000256" key="7">
    <source>
        <dbReference type="ARBA" id="ARBA00023122"/>
    </source>
</evidence>
<dbReference type="SMART" id="SM01091">
    <property type="entry name" value="CorC_HlyC"/>
    <property type="match status" value="1"/>
</dbReference>
<keyword evidence="3" id="KW-1003">Cell membrane</keyword>
<keyword evidence="4 10" id="KW-0812">Transmembrane</keyword>
<keyword evidence="7 9" id="KW-0129">CBS domain</keyword>
<evidence type="ECO:0000259" key="13">
    <source>
        <dbReference type="PROSITE" id="PS51846"/>
    </source>
</evidence>
<gene>
    <name evidence="14" type="ORF">L3X39_04180</name>
</gene>
<dbReference type="Gene3D" id="3.10.580.10">
    <property type="entry name" value="CBS-domain"/>
    <property type="match status" value="1"/>
</dbReference>
<dbReference type="NCBIfam" id="TIGR03520">
    <property type="entry name" value="GldE"/>
    <property type="match status" value="1"/>
</dbReference>
<dbReference type="Pfam" id="PF00571">
    <property type="entry name" value="CBS"/>
    <property type="match status" value="2"/>
</dbReference>
<dbReference type="InterPro" id="IPR016169">
    <property type="entry name" value="FAD-bd_PCMH_sub2"/>
</dbReference>
<evidence type="ECO:0000256" key="8">
    <source>
        <dbReference type="ARBA" id="ARBA00023136"/>
    </source>
</evidence>
<dbReference type="InterPro" id="IPR005170">
    <property type="entry name" value="Transptr-assoc_dom"/>
</dbReference>
<feature type="transmembrane region" description="Helical" evidence="11">
    <location>
        <begin position="97"/>
        <end position="118"/>
    </location>
</feature>
<dbReference type="CDD" id="cd04590">
    <property type="entry name" value="CBS_pair_CorC_HlyC_assoc"/>
    <property type="match status" value="1"/>
</dbReference>
<dbReference type="Proteomes" id="UP001200022">
    <property type="component" value="Unassembled WGS sequence"/>
</dbReference>
<dbReference type="SUPFAM" id="SSF56176">
    <property type="entry name" value="FAD-binding/transporter-associated domain-like"/>
    <property type="match status" value="1"/>
</dbReference>
<sequence length="422" mass="47980">MTIDFSVVFGFALLILLLICSALISGAEVALFSLNKSDIEEGLEAKSKRIQIISGLLERPKKLLATILVANNFINIAIVILFAYIGSFVFEGITTAWLKFTVEVVVVTFLILLFGEILPKIYASRNNLKFATFMAYPLRILDFFLSPISLPMRSVTLAIHNKLGRQKSNLSVDQLSQALELTSDADTTKEEHKILQGIVSFGNTDTKQVMRPRIDIFALNIDQKYTEIMPDIISNGYSRIPVYKDNIDTIKGILYVKDLLPYIDRKQFDWTTLIREPFFVPENKKLDDLMSEFQDKKVHLAVVVDEYGGTSGLISLEDIIEEIVGDISDEFDDEDLTYSKLDENNYVFEGKTALKDFYKIIKIEDETIFETNKGEAETIAGFVLEISKSFPKLNSKINFENYVFKIEAMDKKRIKLVKFTII</sequence>
<comment type="subcellular location">
    <subcellularLocation>
        <location evidence="1">Cell membrane</location>
        <topology evidence="1">Multi-pass membrane protein</topology>
    </subcellularLocation>
</comment>
<comment type="caution">
    <text evidence="14">The sequence shown here is derived from an EMBL/GenBank/DDBJ whole genome shotgun (WGS) entry which is preliminary data.</text>
</comment>
<dbReference type="PROSITE" id="PS51846">
    <property type="entry name" value="CNNM"/>
    <property type="match status" value="1"/>
</dbReference>
<evidence type="ECO:0000313" key="14">
    <source>
        <dbReference type="EMBL" id="MCF7559825.1"/>
    </source>
</evidence>
<dbReference type="InterPro" id="IPR046342">
    <property type="entry name" value="CBS_dom_sf"/>
</dbReference>
<comment type="similarity">
    <text evidence="2">Belongs to the UPF0053 family.</text>
</comment>
<dbReference type="InterPro" id="IPR000644">
    <property type="entry name" value="CBS_dom"/>
</dbReference>
<dbReference type="Pfam" id="PF03471">
    <property type="entry name" value="CorC_HlyC"/>
    <property type="match status" value="1"/>
</dbReference>
<evidence type="ECO:0000259" key="12">
    <source>
        <dbReference type="PROSITE" id="PS51371"/>
    </source>
</evidence>
<evidence type="ECO:0000256" key="9">
    <source>
        <dbReference type="PROSITE-ProRule" id="PRU00703"/>
    </source>
</evidence>
<feature type="domain" description="CNNM transmembrane" evidence="13">
    <location>
        <begin position="3"/>
        <end position="191"/>
    </location>
</feature>
<dbReference type="PANTHER" id="PTHR22777:SF32">
    <property type="entry name" value="UPF0053 INNER MEMBRANE PROTEIN YFJD"/>
    <property type="match status" value="1"/>
</dbReference>
<evidence type="ECO:0000256" key="4">
    <source>
        <dbReference type="ARBA" id="ARBA00022692"/>
    </source>
</evidence>
<evidence type="ECO:0000256" key="11">
    <source>
        <dbReference type="SAM" id="Phobius"/>
    </source>
</evidence>
<keyword evidence="6 10" id="KW-1133">Transmembrane helix</keyword>
<evidence type="ECO:0000256" key="10">
    <source>
        <dbReference type="PROSITE-ProRule" id="PRU01193"/>
    </source>
</evidence>
<dbReference type="InterPro" id="IPR019862">
    <property type="entry name" value="Motility-assoc_prot_GldE"/>
</dbReference>
<evidence type="ECO:0000256" key="6">
    <source>
        <dbReference type="ARBA" id="ARBA00022989"/>
    </source>
</evidence>
<feature type="domain" description="CBS" evidence="12">
    <location>
        <begin position="210"/>
        <end position="272"/>
    </location>
</feature>
<dbReference type="PROSITE" id="PS51371">
    <property type="entry name" value="CBS"/>
    <property type="match status" value="2"/>
</dbReference>
<proteinExistence type="inferred from homology"/>
<dbReference type="EMBL" id="JAKKDV010000001">
    <property type="protein sequence ID" value="MCF7559825.1"/>
    <property type="molecule type" value="Genomic_DNA"/>
</dbReference>
<keyword evidence="5" id="KW-0677">Repeat</keyword>
<name>A0ABS9II56_9FLAO</name>
<accession>A0ABS9II56</accession>
<dbReference type="InterPro" id="IPR002550">
    <property type="entry name" value="CNNM"/>
</dbReference>
<dbReference type="Gene3D" id="3.30.465.10">
    <property type="match status" value="1"/>
</dbReference>
<dbReference type="Pfam" id="PF01595">
    <property type="entry name" value="CNNM"/>
    <property type="match status" value="1"/>
</dbReference>
<dbReference type="PANTHER" id="PTHR22777">
    <property type="entry name" value="HEMOLYSIN-RELATED"/>
    <property type="match status" value="1"/>
</dbReference>
<evidence type="ECO:0000256" key="5">
    <source>
        <dbReference type="ARBA" id="ARBA00022737"/>
    </source>
</evidence>
<organism evidence="14 15">
    <name type="scientific">Flaviramulus multivorans</name>
    <dbReference type="NCBI Taxonomy" id="1304750"/>
    <lineage>
        <taxon>Bacteria</taxon>
        <taxon>Pseudomonadati</taxon>
        <taxon>Bacteroidota</taxon>
        <taxon>Flavobacteriia</taxon>
        <taxon>Flavobacteriales</taxon>
        <taxon>Flavobacteriaceae</taxon>
        <taxon>Flaviramulus</taxon>
    </lineage>
</organism>
<keyword evidence="15" id="KW-1185">Reference proteome</keyword>
<keyword evidence="8 10" id="KW-0472">Membrane</keyword>
<reference evidence="14 15" key="1">
    <citation type="submission" date="2022-01" db="EMBL/GenBank/DDBJ databases">
        <title>Draft genome sequence of Sabulilitoribacter multivorans KCTC 32326.</title>
        <authorList>
            <person name="Oh J.-S."/>
        </authorList>
    </citation>
    <scope>NUCLEOTIDE SEQUENCE [LARGE SCALE GENOMIC DNA]</scope>
    <source>
        <strain evidence="14 15">M-M16</strain>
    </source>
</reference>
<dbReference type="SUPFAM" id="SSF54631">
    <property type="entry name" value="CBS-domain pair"/>
    <property type="match status" value="1"/>
</dbReference>
<feature type="transmembrane region" description="Helical" evidence="11">
    <location>
        <begin position="63"/>
        <end position="85"/>
    </location>
</feature>
<dbReference type="InterPro" id="IPR044751">
    <property type="entry name" value="Ion_transp-like_CBS"/>
</dbReference>
<protein>
    <submittedName>
        <fullName evidence="14">Gliding motility-associated protein GldE</fullName>
    </submittedName>
</protein>
<evidence type="ECO:0000256" key="1">
    <source>
        <dbReference type="ARBA" id="ARBA00004651"/>
    </source>
</evidence>